<sequence>MPDPIDRAEAGIDVVGASAKDMGLNQDHMFDDGIEAVFVRNTSDLWFRVDLLFHEQHGEKRLMGNQSSASAENERCQNAMGRRGFDSRNNNHVMDLLVPSHLVLVQPGESKRINLHYGGHENFEVIATAKCDTCAMQMTMPAPSESMLANPSSAYTALDSEAHSAALLDSSMLNAGEAGTEAGASNDEQLIHVLEDVFLEEMD</sequence>
<name>A0A1Q9DV34_SYMMI</name>
<organism evidence="1 2">
    <name type="scientific">Symbiodinium microadriaticum</name>
    <name type="common">Dinoflagellate</name>
    <name type="synonym">Zooxanthella microadriatica</name>
    <dbReference type="NCBI Taxonomy" id="2951"/>
    <lineage>
        <taxon>Eukaryota</taxon>
        <taxon>Sar</taxon>
        <taxon>Alveolata</taxon>
        <taxon>Dinophyceae</taxon>
        <taxon>Suessiales</taxon>
        <taxon>Symbiodiniaceae</taxon>
        <taxon>Symbiodinium</taxon>
    </lineage>
</organism>
<keyword evidence="2" id="KW-1185">Reference proteome</keyword>
<protein>
    <submittedName>
        <fullName evidence="1">Uncharacterized protein</fullName>
    </submittedName>
</protein>
<evidence type="ECO:0000313" key="2">
    <source>
        <dbReference type="Proteomes" id="UP000186817"/>
    </source>
</evidence>
<evidence type="ECO:0000313" key="1">
    <source>
        <dbReference type="EMBL" id="OLP99001.1"/>
    </source>
</evidence>
<comment type="caution">
    <text evidence="1">The sequence shown here is derived from an EMBL/GenBank/DDBJ whole genome shotgun (WGS) entry which is preliminary data.</text>
</comment>
<dbReference type="Proteomes" id="UP000186817">
    <property type="component" value="Unassembled WGS sequence"/>
</dbReference>
<dbReference type="EMBL" id="LSRX01000378">
    <property type="protein sequence ID" value="OLP99001.1"/>
    <property type="molecule type" value="Genomic_DNA"/>
</dbReference>
<proteinExistence type="predicted"/>
<reference evidence="1 2" key="1">
    <citation type="submission" date="2016-02" db="EMBL/GenBank/DDBJ databases">
        <title>Genome analysis of coral dinoflagellate symbionts highlights evolutionary adaptations to a symbiotic lifestyle.</title>
        <authorList>
            <person name="Aranda M."/>
            <person name="Li Y."/>
            <person name="Liew Y.J."/>
            <person name="Baumgarten S."/>
            <person name="Simakov O."/>
            <person name="Wilson M."/>
            <person name="Piel J."/>
            <person name="Ashoor H."/>
            <person name="Bougouffa S."/>
            <person name="Bajic V.B."/>
            <person name="Ryu T."/>
            <person name="Ravasi T."/>
            <person name="Bayer T."/>
            <person name="Micklem G."/>
            <person name="Kim H."/>
            <person name="Bhak J."/>
            <person name="Lajeunesse T.C."/>
            <person name="Voolstra C.R."/>
        </authorList>
    </citation>
    <scope>NUCLEOTIDE SEQUENCE [LARGE SCALE GENOMIC DNA]</scope>
    <source>
        <strain evidence="1 2">CCMP2467</strain>
    </source>
</reference>
<accession>A0A1Q9DV34</accession>
<gene>
    <name evidence="1" type="ORF">AK812_SmicGene18511</name>
</gene>
<dbReference type="AlphaFoldDB" id="A0A1Q9DV34"/>